<accession>A0A078AHM4</accession>
<keyword evidence="1" id="KW-0175">Coiled coil</keyword>
<organism evidence="3 4">
    <name type="scientific">Stylonychia lemnae</name>
    <name type="common">Ciliate</name>
    <dbReference type="NCBI Taxonomy" id="5949"/>
    <lineage>
        <taxon>Eukaryota</taxon>
        <taxon>Sar</taxon>
        <taxon>Alveolata</taxon>
        <taxon>Ciliophora</taxon>
        <taxon>Intramacronucleata</taxon>
        <taxon>Spirotrichea</taxon>
        <taxon>Stichotrichia</taxon>
        <taxon>Sporadotrichida</taxon>
        <taxon>Oxytrichidae</taxon>
        <taxon>Stylonychinae</taxon>
        <taxon>Stylonychia</taxon>
    </lineage>
</organism>
<dbReference type="EMBL" id="CCKQ01008865">
    <property type="protein sequence ID" value="CDW80328.1"/>
    <property type="molecule type" value="Genomic_DNA"/>
</dbReference>
<keyword evidence="4" id="KW-1185">Reference proteome</keyword>
<evidence type="ECO:0000256" key="2">
    <source>
        <dbReference type="SAM" id="MobiDB-lite"/>
    </source>
</evidence>
<evidence type="ECO:0000313" key="3">
    <source>
        <dbReference type="EMBL" id="CDW80328.1"/>
    </source>
</evidence>
<evidence type="ECO:0000313" key="4">
    <source>
        <dbReference type="Proteomes" id="UP000039865"/>
    </source>
</evidence>
<feature type="coiled-coil region" evidence="1">
    <location>
        <begin position="289"/>
        <end position="323"/>
    </location>
</feature>
<sequence length="985" mass="114408">MGGICNCDAKTSNNQYNNFTFSQMRDPRLSDLLTHLKILDSKLNSGLTTIEDFEQLLIETKKESVTNKDIQMTIQAIEQALTEQQTIFKQIQQTKIQAKIRLEQADIILSQKLQRGKNTDVSRDNIYSTNNNLTPIGKYHHQSTGSSSDLDRSQDAKNLIDGIYRTITDIVKQLRRAEEEAQVQMLKWENFVIQHEKMQKLREDIQESFKQQNIKIGEVKSRDQSLKELIIFFQRICLVIENTQNDSNFSNINSSLNNDDNSFDLGRQSSSIFHDSFEDQEKDDEFQEILELKEKISSYLEKLEAIEKSFEKYQLKLQVFKQKREEINDYDIYELDSFYKESQDQINKIDIIQHKINDMAGNLKNKYGNGYTLVDICEQVFQRKIEVKSTLKMVISSQKLCEKLLANQIKSKSDQQNGGVSQLQGVQRCLIQLKKIEEKLEINSKKLQRIEQLEEIKLNDIDQIEVLMIQLIQIQKENNEAHKNLFDENGFVQKLYVLKGGLGWRIDVTSLGQRQSKKIDKIKKKLVNLITTLDESNKAQLSVVNHTLIDEQVRYHNEDKQQVKINVLREKSKILLEQIGEIETNIDRWLDQQKVGDMIVIQGNELDEQEWQVQEYINILSQVSNLKYIFQKLEMNIQKSQRKVLQQEIYQILSTSKSNIQQLQGVSEAIQEQSKKVEDQIGRWQQLLMAYQDIQPHGTIPSSSSNDNIRLSFKNALAGNLSGSPLEINNNDKQSEDKEAQFNRLMSNYNASQQTQKALEQSYKNLYQDIIHKFQESVLQYSRIFESEEESSQLVQKCQLIDQKIANTMKQVKMINQELNEIYIHFKHQEGGSKSMVATNTGGFKIKADSIMSFNGIPFTRQYSIGPDNNPGANNGFKKENEAQQKLLLEQSLSQMDDQSNQSMVTARLAMDEVDQALYKCVEEQKCFRNIRIQKLRDGVYQVEKREYKFKLLQGGNLAIRMFAGYIFTDCLVHFDEEFLHLVLS</sequence>
<reference evidence="3 4" key="1">
    <citation type="submission" date="2014-06" db="EMBL/GenBank/DDBJ databases">
        <authorList>
            <person name="Swart Estienne"/>
        </authorList>
    </citation>
    <scope>NUCLEOTIDE SEQUENCE [LARGE SCALE GENOMIC DNA]</scope>
    <source>
        <strain evidence="3 4">130c</strain>
    </source>
</reference>
<gene>
    <name evidence="3" type="primary">Contig16979.g18083</name>
    <name evidence="3" type="ORF">STYLEM_9325</name>
</gene>
<name>A0A078AHM4_STYLE</name>
<dbReference type="Proteomes" id="UP000039865">
    <property type="component" value="Unassembled WGS sequence"/>
</dbReference>
<feature type="region of interest" description="Disordered" evidence="2">
    <location>
        <begin position="132"/>
        <end position="152"/>
    </location>
</feature>
<dbReference type="AlphaFoldDB" id="A0A078AHM4"/>
<feature type="coiled-coil region" evidence="1">
    <location>
        <begin position="433"/>
        <end position="484"/>
    </location>
</feature>
<dbReference type="InParanoid" id="A0A078AHM4"/>
<evidence type="ECO:0000256" key="1">
    <source>
        <dbReference type="SAM" id="Coils"/>
    </source>
</evidence>
<proteinExistence type="predicted"/>
<protein>
    <submittedName>
        <fullName evidence="3">Uncharacterized protein</fullName>
    </submittedName>
</protein>